<evidence type="ECO:0000256" key="3">
    <source>
        <dbReference type="ARBA" id="ARBA00022989"/>
    </source>
</evidence>
<dbReference type="FunCoup" id="A0A251UTQ4">
    <property type="interactions" value="60"/>
</dbReference>
<feature type="transmembrane region" description="Helical" evidence="6">
    <location>
        <begin position="582"/>
        <end position="602"/>
    </location>
</feature>
<keyword evidence="3 6" id="KW-1133">Transmembrane helix</keyword>
<protein>
    <submittedName>
        <fullName evidence="8">Ferric-chelate reductase (NADH)</fullName>
        <ecNumber evidence="8">1.16.1.7</ecNumber>
    </submittedName>
    <submittedName>
        <fullName evidence="9">Putative ferric reduction oxidase 8</fullName>
    </submittedName>
</protein>
<dbReference type="Pfam" id="PF01794">
    <property type="entry name" value="Ferric_reduct"/>
    <property type="match status" value="1"/>
</dbReference>
<evidence type="ECO:0000256" key="1">
    <source>
        <dbReference type="ARBA" id="ARBA00004141"/>
    </source>
</evidence>
<evidence type="ECO:0000313" key="9">
    <source>
        <dbReference type="EMBL" id="OTG26132.1"/>
    </source>
</evidence>
<dbReference type="EMBL" id="MNCJ02000320">
    <property type="protein sequence ID" value="KAF5807080.1"/>
    <property type="molecule type" value="Genomic_DNA"/>
</dbReference>
<organism evidence="9 10">
    <name type="scientific">Helianthus annuus</name>
    <name type="common">Common sunflower</name>
    <dbReference type="NCBI Taxonomy" id="4232"/>
    <lineage>
        <taxon>Eukaryota</taxon>
        <taxon>Viridiplantae</taxon>
        <taxon>Streptophyta</taxon>
        <taxon>Embryophyta</taxon>
        <taxon>Tracheophyta</taxon>
        <taxon>Spermatophyta</taxon>
        <taxon>Magnoliopsida</taxon>
        <taxon>eudicotyledons</taxon>
        <taxon>Gunneridae</taxon>
        <taxon>Pentapetalae</taxon>
        <taxon>asterids</taxon>
        <taxon>campanulids</taxon>
        <taxon>Asterales</taxon>
        <taxon>Asteraceae</taxon>
        <taxon>Asteroideae</taxon>
        <taxon>Heliantheae alliance</taxon>
        <taxon>Heliantheae</taxon>
        <taxon>Helianthus</taxon>
    </lineage>
</organism>
<evidence type="ECO:0000259" key="7">
    <source>
        <dbReference type="PROSITE" id="PS51384"/>
    </source>
</evidence>
<dbReference type="InterPro" id="IPR013121">
    <property type="entry name" value="Fe_red_NAD-bd_6"/>
</dbReference>
<dbReference type="SFLD" id="SFLDS00052">
    <property type="entry name" value="Ferric_Reductase_Domain"/>
    <property type="match status" value="1"/>
</dbReference>
<feature type="transmembrane region" description="Helical" evidence="6">
    <location>
        <begin position="264"/>
        <end position="281"/>
    </location>
</feature>
<name>A0A251UTQ4_HELAN</name>
<evidence type="ECO:0000256" key="5">
    <source>
        <dbReference type="ARBA" id="ARBA00023136"/>
    </source>
</evidence>
<dbReference type="Pfam" id="PF08022">
    <property type="entry name" value="FAD_binding_8"/>
    <property type="match status" value="1"/>
</dbReference>
<feature type="transmembrane region" description="Helical" evidence="6">
    <location>
        <begin position="195"/>
        <end position="215"/>
    </location>
</feature>
<evidence type="ECO:0000256" key="2">
    <source>
        <dbReference type="ARBA" id="ARBA00022692"/>
    </source>
</evidence>
<sequence>MAKSVLLLLKVMMILLFLVWVSIWVMKPTQIWTRKWKEAEDAARTTVFGSNGLDFVVYSFPIIASIMIGFVYLHFKPKEQRRRQRRSLISSLSNPIIVNSFVGVLTAMEVLVMFMFIMFLAWTFYIRVSNDFKKMMPARSLMKLSIWQYKTFRVATRCGLLAEACLALLLFPIMRGMAVFRLFGIQFEASVRYHIWLGTMMLSFATLHGGGTLFIWGIKNMLQDEILEWQKTGRIYLAGEISLATGLVIWITSLPQVRRKRFEIFYYTHHLYFIFIVFFLFHTGDRHFYMVLPAIFIFAIERLLRIIQSTPETCILSARIFPLKAIEVILPKEPRLKYAPTSIIFIKIPSISKFQWHSFSIASSSLVDDDTMSIIIKCDGSWTNSLYDMIQGMPVAGPDQRAQRCIPVLVEGPYGPASTEFLSKYDSLLLVAGGIGVTPFLSILQEISSSRRNNFPTKIQLVYIMKKSNSISILNSVLPLLTSKNTKEFNFKLKIYVTQETQSGTTLSEMIHEFSQVQTINFETGSTSYAPNGYGSSVMKAAIIGFTSFLFFVLLVTFSNVFLPRPKKASSKEKNASSLVDLILMFAFFLSIVISIIVFSIMTSKSLRKQNQLTEFKNKGKEMQASSLQSNRNLDDHELHFGARPNFHDIFSKFSNETGGSYVGVLVCGPEKMKESVASICRLSSQGSITSTRTKKPYFNFHSLNFTL</sequence>
<accession>A0A251UTQ4</accession>
<evidence type="ECO:0000256" key="4">
    <source>
        <dbReference type="ARBA" id="ARBA00023002"/>
    </source>
</evidence>
<dbReference type="Gramene" id="mRNA:HanXRQr2_Chr05g0229541">
    <property type="protein sequence ID" value="mRNA:HanXRQr2_Chr05g0229541"/>
    <property type="gene ID" value="HanXRQr2_Chr05g0229541"/>
</dbReference>
<dbReference type="GO" id="GO:0140618">
    <property type="term" value="F:ferric-chelate reductase (NADH) activity"/>
    <property type="evidence" value="ECO:0007669"/>
    <property type="project" value="UniProtKB-EC"/>
</dbReference>
<feature type="transmembrane region" description="Helical" evidence="6">
    <location>
        <begin position="7"/>
        <end position="26"/>
    </location>
</feature>
<evidence type="ECO:0000313" key="8">
    <source>
        <dbReference type="EMBL" id="KAF5807080.1"/>
    </source>
</evidence>
<dbReference type="InterPro" id="IPR013130">
    <property type="entry name" value="Fe3_Rdtase_TM_dom"/>
</dbReference>
<keyword evidence="2 6" id="KW-0812">Transmembrane</keyword>
<dbReference type="EMBL" id="CM007894">
    <property type="protein sequence ID" value="OTG26132.1"/>
    <property type="molecule type" value="Genomic_DNA"/>
</dbReference>
<dbReference type="OrthoDB" id="167398at2759"/>
<feature type="transmembrane region" description="Helical" evidence="6">
    <location>
        <begin position="55"/>
        <end position="75"/>
    </location>
</feature>
<dbReference type="Gene3D" id="3.40.50.80">
    <property type="entry name" value="Nucleotide-binding domain of ferredoxin-NADP reductase (FNR) module"/>
    <property type="match status" value="2"/>
</dbReference>
<dbReference type="CDD" id="cd06186">
    <property type="entry name" value="NOX_Duox_like_FAD_NADP"/>
    <property type="match status" value="1"/>
</dbReference>
<gene>
    <name evidence="9" type="primary">ATFRO8</name>
    <name evidence="9" type="ORF">HannXRQ_Chr05g0155311</name>
    <name evidence="8" type="ORF">HanXRQr2_Chr05g0229541</name>
</gene>
<reference evidence="8" key="3">
    <citation type="submission" date="2020-06" db="EMBL/GenBank/DDBJ databases">
        <title>Helianthus annuus Genome sequencing and assembly Release 2.</title>
        <authorList>
            <person name="Gouzy J."/>
            <person name="Langlade N."/>
            <person name="Munos S."/>
        </authorList>
    </citation>
    <scope>NUCLEOTIDE SEQUENCE</scope>
    <source>
        <tissue evidence="8">Leaves</tissue>
    </source>
</reference>
<dbReference type="PROSITE" id="PS51384">
    <property type="entry name" value="FAD_FR"/>
    <property type="match status" value="1"/>
</dbReference>
<feature type="transmembrane region" description="Helical" evidence="6">
    <location>
        <begin position="96"/>
        <end position="125"/>
    </location>
</feature>
<dbReference type="InterPro" id="IPR017927">
    <property type="entry name" value="FAD-bd_FR_type"/>
</dbReference>
<dbReference type="Proteomes" id="UP000215914">
    <property type="component" value="Chromosome 5"/>
</dbReference>
<dbReference type="InterPro" id="IPR013112">
    <property type="entry name" value="FAD-bd_8"/>
</dbReference>
<evidence type="ECO:0000313" key="10">
    <source>
        <dbReference type="Proteomes" id="UP000215914"/>
    </source>
</evidence>
<keyword evidence="4 8" id="KW-0560">Oxidoreductase</keyword>
<dbReference type="PANTHER" id="PTHR11972">
    <property type="entry name" value="NADPH OXIDASE"/>
    <property type="match status" value="1"/>
</dbReference>
<evidence type="ECO:0000256" key="6">
    <source>
        <dbReference type="SAM" id="Phobius"/>
    </source>
</evidence>
<dbReference type="PANTHER" id="PTHR11972:SF155">
    <property type="entry name" value="FERRIC REDUCTION OXIDASE 8, MITOCHONDRIAL"/>
    <property type="match status" value="1"/>
</dbReference>
<dbReference type="AlphaFoldDB" id="A0A251UTQ4"/>
<feature type="transmembrane region" description="Helical" evidence="6">
    <location>
        <begin position="541"/>
        <end position="562"/>
    </location>
</feature>
<reference evidence="9" key="2">
    <citation type="submission" date="2017-02" db="EMBL/GenBank/DDBJ databases">
        <title>Sunflower complete genome.</title>
        <authorList>
            <person name="Langlade N."/>
            <person name="Munos S."/>
        </authorList>
    </citation>
    <scope>NUCLEOTIDE SEQUENCE [LARGE SCALE GENOMIC DNA]</scope>
    <source>
        <tissue evidence="9">Leaves</tissue>
    </source>
</reference>
<keyword evidence="5 6" id="KW-0472">Membrane</keyword>
<feature type="domain" description="FAD-binding FR-type" evidence="7">
    <location>
        <begin position="299"/>
        <end position="420"/>
    </location>
</feature>
<dbReference type="InterPro" id="IPR039261">
    <property type="entry name" value="FNR_nucleotide-bd"/>
</dbReference>
<reference evidence="8 10" key="1">
    <citation type="journal article" date="2017" name="Nature">
        <title>The sunflower genome provides insights into oil metabolism, flowering and Asterid evolution.</title>
        <authorList>
            <person name="Badouin H."/>
            <person name="Gouzy J."/>
            <person name="Grassa C.J."/>
            <person name="Murat F."/>
            <person name="Staton S.E."/>
            <person name="Cottret L."/>
            <person name="Lelandais-Briere C."/>
            <person name="Owens G.L."/>
            <person name="Carrere S."/>
            <person name="Mayjonade B."/>
            <person name="Legrand L."/>
            <person name="Gill N."/>
            <person name="Kane N.C."/>
            <person name="Bowers J.E."/>
            <person name="Hubner S."/>
            <person name="Bellec A."/>
            <person name="Berard A."/>
            <person name="Berges H."/>
            <person name="Blanchet N."/>
            <person name="Boniface M.C."/>
            <person name="Brunel D."/>
            <person name="Catrice O."/>
            <person name="Chaidir N."/>
            <person name="Claudel C."/>
            <person name="Donnadieu C."/>
            <person name="Faraut T."/>
            <person name="Fievet G."/>
            <person name="Helmstetter N."/>
            <person name="King M."/>
            <person name="Knapp S.J."/>
            <person name="Lai Z."/>
            <person name="Le Paslier M.C."/>
            <person name="Lippi Y."/>
            <person name="Lorenzon L."/>
            <person name="Mandel J.R."/>
            <person name="Marage G."/>
            <person name="Marchand G."/>
            <person name="Marquand E."/>
            <person name="Bret-Mestries E."/>
            <person name="Morien E."/>
            <person name="Nambeesan S."/>
            <person name="Nguyen T."/>
            <person name="Pegot-Espagnet P."/>
            <person name="Pouilly N."/>
            <person name="Raftis F."/>
            <person name="Sallet E."/>
            <person name="Schiex T."/>
            <person name="Thomas J."/>
            <person name="Vandecasteele C."/>
            <person name="Vares D."/>
            <person name="Vear F."/>
            <person name="Vautrin S."/>
            <person name="Crespi M."/>
            <person name="Mangin B."/>
            <person name="Burke J.M."/>
            <person name="Salse J."/>
            <person name="Munos S."/>
            <person name="Vincourt P."/>
            <person name="Rieseberg L.H."/>
            <person name="Langlade N.B."/>
        </authorList>
    </citation>
    <scope>NUCLEOTIDE SEQUENCE [LARGE SCALE GENOMIC DNA]</scope>
    <source>
        <strain evidence="10">cv. SF193</strain>
        <tissue evidence="8">Leaves</tissue>
    </source>
</reference>
<dbReference type="InterPro" id="IPR050369">
    <property type="entry name" value="RBOH/FRE"/>
</dbReference>
<dbReference type="GO" id="GO:0000293">
    <property type="term" value="F:ferric-chelate reductase activity"/>
    <property type="evidence" value="ECO:0000318"/>
    <property type="project" value="GO_Central"/>
</dbReference>
<dbReference type="SFLD" id="SFLDG01168">
    <property type="entry name" value="Ferric_reductase_subgroup_(FRE"/>
    <property type="match status" value="1"/>
</dbReference>
<dbReference type="OMA" id="HHIQDEM"/>
<dbReference type="InParanoid" id="A0A251UTQ4"/>
<dbReference type="SUPFAM" id="SSF52343">
    <property type="entry name" value="Ferredoxin reductase-like, C-terminal NADP-linked domain"/>
    <property type="match status" value="1"/>
</dbReference>
<comment type="subcellular location">
    <subcellularLocation>
        <location evidence="1">Membrane</location>
        <topology evidence="1">Multi-pass membrane protein</topology>
    </subcellularLocation>
</comment>
<dbReference type="GO" id="GO:0005886">
    <property type="term" value="C:plasma membrane"/>
    <property type="evidence" value="ECO:0000318"/>
    <property type="project" value="GO_Central"/>
</dbReference>
<dbReference type="STRING" id="4232.A0A251UTQ4"/>
<dbReference type="EC" id="1.16.1.7" evidence="8"/>
<feature type="transmembrane region" description="Helical" evidence="6">
    <location>
        <begin position="235"/>
        <end position="252"/>
    </location>
</feature>
<keyword evidence="10" id="KW-1185">Reference proteome</keyword>
<feature type="transmembrane region" description="Helical" evidence="6">
    <location>
        <begin position="154"/>
        <end position="174"/>
    </location>
</feature>
<dbReference type="Pfam" id="PF08030">
    <property type="entry name" value="NAD_binding_6"/>
    <property type="match status" value="1"/>
</dbReference>
<proteinExistence type="predicted"/>